<dbReference type="AlphaFoldDB" id="A0A0F5PI86"/>
<name>A0A0F5PI86_CITFR</name>
<evidence type="ECO:0000313" key="2">
    <source>
        <dbReference type="EMBL" id="EMM7460249.1"/>
    </source>
</evidence>
<proteinExistence type="predicted"/>
<dbReference type="Proteomes" id="UP000885148">
    <property type="component" value="Unassembled WGS sequence"/>
</dbReference>
<evidence type="ECO:0008006" key="7">
    <source>
        <dbReference type="Google" id="ProtNLM"/>
    </source>
</evidence>
<evidence type="ECO:0000313" key="4">
    <source>
        <dbReference type="EMBL" id="QLV32876.1"/>
    </source>
</evidence>
<reference evidence="4" key="3">
    <citation type="journal article" date="2021" name="Microb. Genom.">
        <title>A genomic epidemiological study shows that prevalence of antimicrobial resistance in Enterobacterales is associated with the livestock host, as well as antimicrobial usage.</title>
        <authorList>
            <person name="AbuOun M."/>
            <person name="Jones H."/>
            <person name="Stubberfield E."/>
            <person name="Gilson D."/>
            <person name="Shaw L.P."/>
            <person name="Hubbard A.T.M."/>
            <person name="Chau K.K."/>
            <person name="Sebra R."/>
            <person name="Peto T.E.A."/>
            <person name="Crook D.W."/>
            <person name="Read D.S."/>
            <person name="Gweon H.S."/>
            <person name="Walker A.S."/>
            <person name="Stoesser N."/>
            <person name="Smith R.P."/>
            <person name="Anjum M.F."/>
            <person name="On Behalf Of The Rehab Consortium."/>
        </authorList>
    </citation>
    <scope>NUCLEOTIDE SEQUENCE</scope>
    <source>
        <strain evidence="4">RHBSTW-00370</strain>
    </source>
</reference>
<reference evidence="2" key="5">
    <citation type="submission" date="2024-02" db="EMBL/GenBank/DDBJ databases">
        <authorList>
            <consortium name="Clinical and Environmental Microbiology Branch: Whole genome sequencing antimicrobial resistance pathogens in the healthcare setting"/>
        </authorList>
    </citation>
    <scope>NUCLEOTIDE SEQUENCE</scope>
    <source>
        <strain evidence="2">Whole organism</strain>
    </source>
</reference>
<evidence type="ECO:0000313" key="5">
    <source>
        <dbReference type="Proteomes" id="UP000512222"/>
    </source>
</evidence>
<reference evidence="5" key="2">
    <citation type="submission" date="2020-06" db="EMBL/GenBank/DDBJ databases">
        <title>REHAB project genomes.</title>
        <authorList>
            <person name="Shaw L.P."/>
        </authorList>
    </citation>
    <scope>NUCLEOTIDE SEQUENCE [LARGE SCALE GENOMIC DNA]</scope>
    <source>
        <strain evidence="5">RHBSTW-00370</strain>
    </source>
</reference>
<dbReference type="EMBL" id="ABLGCN030000020">
    <property type="protein sequence ID" value="EMM7460249.1"/>
    <property type="molecule type" value="Genomic_DNA"/>
</dbReference>
<reference evidence="3" key="4">
    <citation type="submission" date="2021-07" db="EMBL/GenBank/DDBJ databases">
        <authorList>
            <consortium name="NCBI Pathogen Detection Project"/>
        </authorList>
    </citation>
    <scope>NUCLEOTIDE SEQUENCE</scope>
    <source>
        <strain evidence="3">91871</strain>
    </source>
</reference>
<evidence type="ECO:0000256" key="1">
    <source>
        <dbReference type="SAM" id="SignalP"/>
    </source>
</evidence>
<sequence>MLKKLTFILPILVSSCSQYAEYTPSGDTLKDAITGTPYSAKIYIFGGRVIKPSFSMRLFPENTGLSLKPCDPLSVAQNNCILVEGIPKKPGSVTIKISGGLYGSMIVSSAGFHKEYTMNVISP</sequence>
<dbReference type="EMBL" id="DAESCB010000021">
    <property type="protein sequence ID" value="HBH7044321.1"/>
    <property type="molecule type" value="Genomic_DNA"/>
</dbReference>
<evidence type="ECO:0000313" key="3">
    <source>
        <dbReference type="EMBL" id="HBH7044321.1"/>
    </source>
</evidence>
<protein>
    <recommendedName>
        <fullName evidence="7">Lipoprotein</fullName>
    </recommendedName>
</protein>
<evidence type="ECO:0000313" key="6">
    <source>
        <dbReference type="Proteomes" id="UP000885148"/>
    </source>
</evidence>
<keyword evidence="1" id="KW-0732">Signal</keyword>
<reference evidence="3" key="1">
    <citation type="journal article" date="2018" name="Genome Biol.">
        <title>SKESA: strategic k-mer extension for scrupulous assemblies.</title>
        <authorList>
            <person name="Souvorov A."/>
            <person name="Agarwala R."/>
            <person name="Lipman D.J."/>
        </authorList>
    </citation>
    <scope>NUCLEOTIDE SEQUENCE</scope>
    <source>
        <strain evidence="3">91871</strain>
    </source>
</reference>
<dbReference type="PROSITE" id="PS51257">
    <property type="entry name" value="PROKAR_LIPOPROTEIN"/>
    <property type="match status" value="1"/>
</dbReference>
<organism evidence="3 6">
    <name type="scientific">Citrobacter freundii</name>
    <dbReference type="NCBI Taxonomy" id="546"/>
    <lineage>
        <taxon>Bacteria</taxon>
        <taxon>Pseudomonadati</taxon>
        <taxon>Pseudomonadota</taxon>
        <taxon>Gammaproteobacteria</taxon>
        <taxon>Enterobacterales</taxon>
        <taxon>Enterobacteriaceae</taxon>
        <taxon>Citrobacter</taxon>
        <taxon>Citrobacter freundii complex</taxon>
    </lineage>
</organism>
<dbReference type="OrthoDB" id="6444357at2"/>
<dbReference type="Proteomes" id="UP000512222">
    <property type="component" value="Chromosome"/>
</dbReference>
<dbReference type="Proteomes" id="UP001169574">
    <property type="component" value="Unassembled WGS sequence"/>
</dbReference>
<feature type="signal peptide" evidence="1">
    <location>
        <begin position="1"/>
        <end position="20"/>
    </location>
</feature>
<feature type="chain" id="PRO_5044365630" description="Lipoprotein" evidence="1">
    <location>
        <begin position="21"/>
        <end position="123"/>
    </location>
</feature>
<dbReference type="EMBL" id="CP056573">
    <property type="protein sequence ID" value="QLV32876.1"/>
    <property type="molecule type" value="Genomic_DNA"/>
</dbReference>
<gene>
    <name evidence="4" type="ORF">HV178_24140</name>
    <name evidence="3" type="ORF">KV121_004450</name>
    <name evidence="2" type="ORF">P7U51_004844</name>
</gene>
<accession>A0A0F5PI86</accession>
<dbReference type="RefSeq" id="WP_044714748.1">
    <property type="nucleotide sequence ID" value="NZ_BPFK01000023.1"/>
</dbReference>